<sequence length="416" mass="48101">MKVLQINTVCGTGSTGRIASDIHKMLRERGHESIVAYGRETAYNCNNTIKIGNNLDFYRHALKTRILDEHGFGSKNATRKFLERVKNYNPDIIHLHNVHGYYINIDLLFNFLKEYNKPIVWTLHDCWAFTGHCAHFDYANCYKWETHCQKCPEKKSYPKSVFLDNSYDNFEKKKELFIGLKNMTLVTPSQWLANLVKRSFLKEYPVKVINNGIDLDVFKPTPSDFRKKYDLENKFIILGVASPWTRRKGLEYFIELSKMLSDKEAIILVGLSKKQIQDLPKNITGITRTNSTKELAEIYTASDVFFNPTLEETLGLTNIEAQACGTPIITFNTGGSIETIDSSTGYIVEKGDLQKVTEIIKEMEKEGKQKYSKYCITRANNYYNKSKKFQKYIGLYKISMTINIRENTENNLLRKD</sequence>
<name>A0A2K1PCV6_9BACT</name>
<dbReference type="EMBL" id="AZRM01000023">
    <property type="protein sequence ID" value="PNS00558.1"/>
    <property type="molecule type" value="Genomic_DNA"/>
</dbReference>
<gene>
    <name evidence="4" type="ORF">X928_04930</name>
</gene>
<keyword evidence="5" id="KW-1185">Reference proteome</keyword>
<evidence type="ECO:0000256" key="1">
    <source>
        <dbReference type="ARBA" id="ARBA00022679"/>
    </source>
</evidence>
<evidence type="ECO:0000259" key="3">
    <source>
        <dbReference type="Pfam" id="PF13439"/>
    </source>
</evidence>
<dbReference type="RefSeq" id="WP_103078720.1">
    <property type="nucleotide sequence ID" value="NZ_AZRM01000023.1"/>
</dbReference>
<keyword evidence="1 4" id="KW-0808">Transferase</keyword>
<dbReference type="InterPro" id="IPR001296">
    <property type="entry name" value="Glyco_trans_1"/>
</dbReference>
<dbReference type="PANTHER" id="PTHR46401:SF2">
    <property type="entry name" value="GLYCOSYLTRANSFERASE WBBK-RELATED"/>
    <property type="match status" value="1"/>
</dbReference>
<dbReference type="Proteomes" id="UP000236199">
    <property type="component" value="Unassembled WGS sequence"/>
</dbReference>
<dbReference type="OrthoDB" id="9806653at2"/>
<dbReference type="SUPFAM" id="SSF53756">
    <property type="entry name" value="UDP-Glycosyltransferase/glycogen phosphorylase"/>
    <property type="match status" value="1"/>
</dbReference>
<dbReference type="InterPro" id="IPR028098">
    <property type="entry name" value="Glyco_trans_4-like_N"/>
</dbReference>
<feature type="domain" description="Glycosyl transferase family 1" evidence="2">
    <location>
        <begin position="225"/>
        <end position="379"/>
    </location>
</feature>
<dbReference type="GO" id="GO:0016757">
    <property type="term" value="F:glycosyltransferase activity"/>
    <property type="evidence" value="ECO:0007669"/>
    <property type="project" value="InterPro"/>
</dbReference>
<comment type="caution">
    <text evidence="4">The sequence shown here is derived from an EMBL/GenBank/DDBJ whole genome shotgun (WGS) entry which is preliminary data.</text>
</comment>
<evidence type="ECO:0000313" key="4">
    <source>
        <dbReference type="EMBL" id="PNS00558.1"/>
    </source>
</evidence>
<organism evidence="4 5">
    <name type="scientific">Petrotoga miotherma DSM 10691</name>
    <dbReference type="NCBI Taxonomy" id="1434326"/>
    <lineage>
        <taxon>Bacteria</taxon>
        <taxon>Thermotogati</taxon>
        <taxon>Thermotogota</taxon>
        <taxon>Thermotogae</taxon>
        <taxon>Petrotogales</taxon>
        <taxon>Petrotogaceae</taxon>
        <taxon>Petrotoga</taxon>
    </lineage>
</organism>
<feature type="domain" description="Glycosyltransferase subfamily 4-like N-terminal" evidence="3">
    <location>
        <begin position="17"/>
        <end position="216"/>
    </location>
</feature>
<proteinExistence type="predicted"/>
<reference evidence="4 5" key="1">
    <citation type="submission" date="2013-12" db="EMBL/GenBank/DDBJ databases">
        <title>Comparative genomics of Petrotoga isolates.</title>
        <authorList>
            <person name="Nesbo C.L."/>
            <person name="Charchuk R."/>
            <person name="Chow K."/>
        </authorList>
    </citation>
    <scope>NUCLEOTIDE SEQUENCE [LARGE SCALE GENOMIC DNA]</scope>
    <source>
        <strain evidence="4 5">DSM 10691</strain>
    </source>
</reference>
<dbReference type="Gene3D" id="3.40.50.2000">
    <property type="entry name" value="Glycogen Phosphorylase B"/>
    <property type="match status" value="2"/>
</dbReference>
<dbReference type="Pfam" id="PF00534">
    <property type="entry name" value="Glycos_transf_1"/>
    <property type="match status" value="1"/>
</dbReference>
<evidence type="ECO:0000259" key="2">
    <source>
        <dbReference type="Pfam" id="PF00534"/>
    </source>
</evidence>
<dbReference type="AlphaFoldDB" id="A0A2K1PCV6"/>
<evidence type="ECO:0000313" key="5">
    <source>
        <dbReference type="Proteomes" id="UP000236199"/>
    </source>
</evidence>
<accession>A0A2K1PCV6</accession>
<dbReference type="Pfam" id="PF13439">
    <property type="entry name" value="Glyco_transf_4"/>
    <property type="match status" value="1"/>
</dbReference>
<dbReference type="PANTHER" id="PTHR46401">
    <property type="entry name" value="GLYCOSYLTRANSFERASE WBBK-RELATED"/>
    <property type="match status" value="1"/>
</dbReference>
<protein>
    <submittedName>
        <fullName evidence="4">Glycosyl transferase</fullName>
    </submittedName>
</protein>
<dbReference type="GO" id="GO:0009103">
    <property type="term" value="P:lipopolysaccharide biosynthetic process"/>
    <property type="evidence" value="ECO:0007669"/>
    <property type="project" value="TreeGrafter"/>
</dbReference>